<evidence type="ECO:0008006" key="3">
    <source>
        <dbReference type="Google" id="ProtNLM"/>
    </source>
</evidence>
<dbReference type="Proteomes" id="UP000324832">
    <property type="component" value="Unassembled WGS sequence"/>
</dbReference>
<organism evidence="1 2">
    <name type="scientific">Leptidea sinapis</name>
    <dbReference type="NCBI Taxonomy" id="189913"/>
    <lineage>
        <taxon>Eukaryota</taxon>
        <taxon>Metazoa</taxon>
        <taxon>Ecdysozoa</taxon>
        <taxon>Arthropoda</taxon>
        <taxon>Hexapoda</taxon>
        <taxon>Insecta</taxon>
        <taxon>Pterygota</taxon>
        <taxon>Neoptera</taxon>
        <taxon>Endopterygota</taxon>
        <taxon>Lepidoptera</taxon>
        <taxon>Glossata</taxon>
        <taxon>Ditrysia</taxon>
        <taxon>Papilionoidea</taxon>
        <taxon>Pieridae</taxon>
        <taxon>Dismorphiinae</taxon>
        <taxon>Leptidea</taxon>
    </lineage>
</organism>
<dbReference type="AlphaFoldDB" id="A0A5E4QZC2"/>
<sequence>MPAYIKSTHGSMRFGPGTTKIALDAVVKSGFLVLIGPGGIRQHVRVVVYRTSLEHFAVIYPRKHLTKALGVVNLKKTAVERVDSNNEFFIRQKGYDDTIWARFLCSERDIDAWISAFTCHLINVCHSSLPVLTEVEE</sequence>
<protein>
    <recommendedName>
        <fullName evidence="3">PH domain-containing protein</fullName>
    </recommendedName>
</protein>
<accession>A0A5E4QZC2</accession>
<evidence type="ECO:0000313" key="2">
    <source>
        <dbReference type="Proteomes" id="UP000324832"/>
    </source>
</evidence>
<evidence type="ECO:0000313" key="1">
    <source>
        <dbReference type="EMBL" id="VVD03380.1"/>
    </source>
</evidence>
<dbReference type="EMBL" id="FZQP02006744">
    <property type="protein sequence ID" value="VVD03380.1"/>
    <property type="molecule type" value="Genomic_DNA"/>
</dbReference>
<keyword evidence="2" id="KW-1185">Reference proteome</keyword>
<dbReference type="OrthoDB" id="6538124at2759"/>
<proteinExistence type="predicted"/>
<gene>
    <name evidence="1" type="ORF">LSINAPIS_LOCUS13389</name>
</gene>
<name>A0A5E4QZC2_9NEOP</name>
<reference evidence="1 2" key="1">
    <citation type="submission" date="2017-07" db="EMBL/GenBank/DDBJ databases">
        <authorList>
            <person name="Talla V."/>
            <person name="Backstrom N."/>
        </authorList>
    </citation>
    <scope>NUCLEOTIDE SEQUENCE [LARGE SCALE GENOMIC DNA]</scope>
</reference>